<dbReference type="Gene3D" id="3.30.390.30">
    <property type="match status" value="1"/>
</dbReference>
<dbReference type="FunFam" id="3.50.50.60:FF:000001">
    <property type="entry name" value="Dihydrolipoyl dehydrogenase, mitochondrial"/>
    <property type="match status" value="1"/>
</dbReference>
<dbReference type="SUPFAM" id="SSF51905">
    <property type="entry name" value="FAD/NAD(P)-binding domain"/>
    <property type="match status" value="1"/>
</dbReference>
<dbReference type="InterPro" id="IPR004099">
    <property type="entry name" value="Pyr_nucl-diS_OxRdtase_dimer"/>
</dbReference>
<evidence type="ECO:0000259" key="16">
    <source>
        <dbReference type="Pfam" id="PF07992"/>
    </source>
</evidence>
<feature type="domain" description="Pyridine nucleotide-disulphide oxidoreductase dimerisation" evidence="15">
    <location>
        <begin position="348"/>
        <end position="457"/>
    </location>
</feature>
<reference evidence="18" key="1">
    <citation type="submission" date="2016-10" db="EMBL/GenBank/DDBJ databases">
        <authorList>
            <person name="Varghese N."/>
            <person name="Submissions S."/>
        </authorList>
    </citation>
    <scope>NUCLEOTIDE SEQUENCE [LARGE SCALE GENOMIC DNA]</scope>
    <source>
        <strain evidence="18">DSM 24499</strain>
    </source>
</reference>
<evidence type="ECO:0000256" key="5">
    <source>
        <dbReference type="ARBA" id="ARBA00022827"/>
    </source>
</evidence>
<feature type="domain" description="FAD/NAD(P)-binding" evidence="16">
    <location>
        <begin position="4"/>
        <end position="329"/>
    </location>
</feature>
<dbReference type="InterPro" id="IPR023753">
    <property type="entry name" value="FAD/NAD-binding_dom"/>
</dbReference>
<dbReference type="EMBL" id="FOKV01000003">
    <property type="protein sequence ID" value="SFC29614.1"/>
    <property type="molecule type" value="Genomic_DNA"/>
</dbReference>
<dbReference type="PROSITE" id="PS00076">
    <property type="entry name" value="PYRIDINE_REDOX_1"/>
    <property type="match status" value="1"/>
</dbReference>
<dbReference type="SUPFAM" id="SSF55424">
    <property type="entry name" value="FAD/NAD-linked reductases, dimerisation (C-terminal) domain"/>
    <property type="match status" value="1"/>
</dbReference>
<dbReference type="InterPro" id="IPR016156">
    <property type="entry name" value="FAD/NAD-linked_Rdtase_dimer_sf"/>
</dbReference>
<evidence type="ECO:0000313" key="17">
    <source>
        <dbReference type="EMBL" id="SFC29614.1"/>
    </source>
</evidence>
<dbReference type="AlphaFoldDB" id="A0A1I1I084"/>
<dbReference type="InterPro" id="IPR036188">
    <property type="entry name" value="FAD/NAD-bd_sf"/>
</dbReference>
<dbReference type="Proteomes" id="UP000199438">
    <property type="component" value="Unassembled WGS sequence"/>
</dbReference>
<keyword evidence="6 14" id="KW-0560">Oxidoreductase</keyword>
<feature type="binding site" evidence="12">
    <location>
        <begin position="182"/>
        <end position="189"/>
    </location>
    <ligand>
        <name>NAD(+)</name>
        <dbReference type="ChEBI" id="CHEBI:57540"/>
    </ligand>
</feature>
<evidence type="ECO:0000256" key="12">
    <source>
        <dbReference type="PIRSR" id="PIRSR000350-3"/>
    </source>
</evidence>
<dbReference type="InterPro" id="IPR001100">
    <property type="entry name" value="Pyr_nuc-diS_OxRdtase"/>
</dbReference>
<dbReference type="InterPro" id="IPR012999">
    <property type="entry name" value="Pyr_OxRdtase_I_AS"/>
</dbReference>
<evidence type="ECO:0000259" key="15">
    <source>
        <dbReference type="Pfam" id="PF02852"/>
    </source>
</evidence>
<keyword evidence="7 12" id="KW-0520">NAD</keyword>
<evidence type="ECO:0000313" key="18">
    <source>
        <dbReference type="Proteomes" id="UP000199438"/>
    </source>
</evidence>
<comment type="cofactor">
    <cofactor evidence="12 14">
        <name>FAD</name>
        <dbReference type="ChEBI" id="CHEBI:57692"/>
    </cofactor>
    <text evidence="12 14">Binds 1 FAD per subunit.</text>
</comment>
<evidence type="ECO:0000256" key="11">
    <source>
        <dbReference type="PIRSR" id="PIRSR000350-2"/>
    </source>
</evidence>
<dbReference type="Pfam" id="PF02852">
    <property type="entry name" value="Pyr_redox_dim"/>
    <property type="match status" value="1"/>
</dbReference>
<dbReference type="OrthoDB" id="9800167at2"/>
<dbReference type="PANTHER" id="PTHR22912">
    <property type="entry name" value="DISULFIDE OXIDOREDUCTASE"/>
    <property type="match status" value="1"/>
</dbReference>
<organism evidence="17 18">
    <name type="scientific">Zunongwangia mangrovi</name>
    <dbReference type="NCBI Taxonomy" id="1334022"/>
    <lineage>
        <taxon>Bacteria</taxon>
        <taxon>Pseudomonadati</taxon>
        <taxon>Bacteroidota</taxon>
        <taxon>Flavobacteriia</taxon>
        <taxon>Flavobacteriales</taxon>
        <taxon>Flavobacteriaceae</taxon>
        <taxon>Zunongwangia</taxon>
    </lineage>
</organism>
<keyword evidence="5 12" id="KW-0274">FAD</keyword>
<dbReference type="PANTHER" id="PTHR22912:SF151">
    <property type="entry name" value="DIHYDROLIPOYL DEHYDROGENASE, MITOCHONDRIAL"/>
    <property type="match status" value="1"/>
</dbReference>
<evidence type="ECO:0000256" key="14">
    <source>
        <dbReference type="RuleBase" id="RU003692"/>
    </source>
</evidence>
<evidence type="ECO:0000256" key="9">
    <source>
        <dbReference type="ARBA" id="ARBA00023284"/>
    </source>
</evidence>
<feature type="binding site" evidence="12">
    <location>
        <position position="314"/>
    </location>
    <ligand>
        <name>FAD</name>
        <dbReference type="ChEBI" id="CHEBI:57692"/>
    </ligand>
</feature>
<evidence type="ECO:0000256" key="1">
    <source>
        <dbReference type="ARBA" id="ARBA00007532"/>
    </source>
</evidence>
<comment type="miscellaneous">
    <text evidence="14">The active site is a redox-active disulfide bond.</text>
</comment>
<dbReference type="PRINTS" id="PR00368">
    <property type="entry name" value="FADPNR"/>
</dbReference>
<evidence type="ECO:0000256" key="2">
    <source>
        <dbReference type="ARBA" id="ARBA00012608"/>
    </source>
</evidence>
<evidence type="ECO:0000256" key="8">
    <source>
        <dbReference type="ARBA" id="ARBA00023157"/>
    </source>
</evidence>
<feature type="binding site" evidence="12">
    <location>
        <position position="116"/>
    </location>
    <ligand>
        <name>FAD</name>
        <dbReference type="ChEBI" id="CHEBI:57692"/>
    </ligand>
</feature>
<protein>
    <recommendedName>
        <fullName evidence="3 14">Dihydrolipoyl dehydrogenase</fullName>
        <ecNumber evidence="2 14">1.8.1.4</ecNumber>
    </recommendedName>
</protein>
<name>A0A1I1I084_9FLAO</name>
<keyword evidence="18" id="KW-1185">Reference proteome</keyword>
<dbReference type="EC" id="1.8.1.4" evidence="2 14"/>
<feature type="binding site" evidence="12">
    <location>
        <position position="273"/>
    </location>
    <ligand>
        <name>NAD(+)</name>
        <dbReference type="ChEBI" id="CHEBI:57540"/>
    </ligand>
</feature>
<keyword evidence="9 14" id="KW-0676">Redox-active center</keyword>
<sequence>MSTYDVAVIGSGPGGYVAAIRCAQLGMKTAIIEKYSTLGGTCLNVGCIPSKALLDSSHHYHDAVKHFEDHGIEISGEIKMNLEKMMDRKASVVSQTCDGVKFLMDKNKIDVFEGIGSFKDKTHINIKKNDGETETIEAKKTIIATGSKPSNLPFIELDKERVITSTEALKLKEVPKHLIIIGGGVIGLELGQVYSRLGADVSVVEFMDRIIPTMDSALSKELTKVLKKQGVKFYTSTKVKSVERNGDEIIVKADDKKDKEVELKGDYCLVSVGRRPYTDGLNADAAGVTIDDRGRISVNEHLQTNVENIYAIGDVVKGAMLAHKAEEEGTFVAETIAGQKPHINYNLIPGVVYTWPEVASVGKTEEQLKEEGVKYKEGKFPMRALGRSRASGDIDGMVKILADEKTDEVLGVHMIGARTADLIAEAVTAMEFRASAEDISRMSHAHPTFAEAVKEAALAATDNRALHV</sequence>
<feature type="active site" description="Proton acceptor" evidence="11">
    <location>
        <position position="446"/>
    </location>
</feature>
<evidence type="ECO:0000256" key="13">
    <source>
        <dbReference type="PIRSR" id="PIRSR000350-4"/>
    </source>
</evidence>
<gene>
    <name evidence="17" type="ORF">SAMN04487907_103239</name>
</gene>
<keyword evidence="12" id="KW-0547">Nucleotide-binding</keyword>
<proteinExistence type="inferred from homology"/>
<dbReference type="InterPro" id="IPR050151">
    <property type="entry name" value="Class-I_Pyr_Nuc-Dis_Oxidored"/>
</dbReference>
<evidence type="ECO:0000256" key="3">
    <source>
        <dbReference type="ARBA" id="ARBA00016961"/>
    </source>
</evidence>
<dbReference type="GO" id="GO:0005737">
    <property type="term" value="C:cytoplasm"/>
    <property type="evidence" value="ECO:0007669"/>
    <property type="project" value="UniProtKB-ARBA"/>
</dbReference>
<comment type="similarity">
    <text evidence="1 14">Belongs to the class-I pyridine nucleotide-disulfide oxidoreductase family.</text>
</comment>
<evidence type="ECO:0000256" key="7">
    <source>
        <dbReference type="ARBA" id="ARBA00023027"/>
    </source>
</evidence>
<dbReference type="GO" id="GO:0050660">
    <property type="term" value="F:flavin adenine dinucleotide binding"/>
    <property type="evidence" value="ECO:0007669"/>
    <property type="project" value="InterPro"/>
</dbReference>
<dbReference type="Gene3D" id="3.50.50.60">
    <property type="entry name" value="FAD/NAD(P)-binding domain"/>
    <property type="match status" value="2"/>
</dbReference>
<dbReference type="RefSeq" id="WP_092541999.1">
    <property type="nucleotide sequence ID" value="NZ_FOKV01000003.1"/>
</dbReference>
<dbReference type="Pfam" id="PF07992">
    <property type="entry name" value="Pyr_redox_2"/>
    <property type="match status" value="1"/>
</dbReference>
<dbReference type="NCBIfam" id="TIGR01350">
    <property type="entry name" value="lipoamide_DH"/>
    <property type="match status" value="1"/>
</dbReference>
<dbReference type="PIRSF" id="PIRSF000350">
    <property type="entry name" value="Mercury_reductase_MerA"/>
    <property type="match status" value="1"/>
</dbReference>
<keyword evidence="8" id="KW-1015">Disulfide bond</keyword>
<accession>A0A1I1I084</accession>
<dbReference type="GO" id="GO:0004148">
    <property type="term" value="F:dihydrolipoyl dehydrogenase (NADH) activity"/>
    <property type="evidence" value="ECO:0007669"/>
    <property type="project" value="UniProtKB-EC"/>
</dbReference>
<dbReference type="PRINTS" id="PR00411">
    <property type="entry name" value="PNDRDTASEI"/>
</dbReference>
<feature type="disulfide bond" description="Redox-active" evidence="13">
    <location>
        <begin position="42"/>
        <end position="47"/>
    </location>
</feature>
<evidence type="ECO:0000256" key="4">
    <source>
        <dbReference type="ARBA" id="ARBA00022630"/>
    </source>
</evidence>
<feature type="binding site" evidence="12">
    <location>
        <begin position="145"/>
        <end position="147"/>
    </location>
    <ligand>
        <name>FAD</name>
        <dbReference type="ChEBI" id="CHEBI:57692"/>
    </ligand>
</feature>
<keyword evidence="4 14" id="KW-0285">Flavoprotein</keyword>
<dbReference type="STRING" id="1334022.SAMN04487907_103239"/>
<evidence type="ECO:0000256" key="6">
    <source>
        <dbReference type="ARBA" id="ARBA00023002"/>
    </source>
</evidence>
<dbReference type="FunFam" id="3.30.390.30:FF:000001">
    <property type="entry name" value="Dihydrolipoyl dehydrogenase"/>
    <property type="match status" value="1"/>
</dbReference>
<evidence type="ECO:0000256" key="10">
    <source>
        <dbReference type="ARBA" id="ARBA00049187"/>
    </source>
</evidence>
<feature type="binding site" evidence="12">
    <location>
        <position position="51"/>
    </location>
    <ligand>
        <name>FAD</name>
        <dbReference type="ChEBI" id="CHEBI:57692"/>
    </ligand>
</feature>
<dbReference type="InterPro" id="IPR006258">
    <property type="entry name" value="Lipoamide_DH"/>
</dbReference>
<comment type="catalytic activity">
    <reaction evidence="10 14">
        <text>N(6)-[(R)-dihydrolipoyl]-L-lysyl-[protein] + NAD(+) = N(6)-[(R)-lipoyl]-L-lysyl-[protein] + NADH + H(+)</text>
        <dbReference type="Rhea" id="RHEA:15045"/>
        <dbReference type="Rhea" id="RHEA-COMP:10474"/>
        <dbReference type="Rhea" id="RHEA-COMP:10475"/>
        <dbReference type="ChEBI" id="CHEBI:15378"/>
        <dbReference type="ChEBI" id="CHEBI:57540"/>
        <dbReference type="ChEBI" id="CHEBI:57945"/>
        <dbReference type="ChEBI" id="CHEBI:83099"/>
        <dbReference type="ChEBI" id="CHEBI:83100"/>
        <dbReference type="EC" id="1.8.1.4"/>
    </reaction>
</comment>
<feature type="binding site" evidence="12">
    <location>
        <position position="205"/>
    </location>
    <ligand>
        <name>NAD(+)</name>
        <dbReference type="ChEBI" id="CHEBI:57540"/>
    </ligand>
</feature>
<dbReference type="GO" id="GO:0006103">
    <property type="term" value="P:2-oxoglutarate metabolic process"/>
    <property type="evidence" value="ECO:0007669"/>
    <property type="project" value="TreeGrafter"/>
</dbReference>
<feature type="binding site" evidence="12">
    <location>
        <begin position="320"/>
        <end position="323"/>
    </location>
    <ligand>
        <name>FAD</name>
        <dbReference type="ChEBI" id="CHEBI:57692"/>
    </ligand>
</feature>